<gene>
    <name evidence="8" type="ORF">CCO03_14065</name>
</gene>
<dbReference type="GO" id="GO:0046872">
    <property type="term" value="F:metal ion binding"/>
    <property type="evidence" value="ECO:0007669"/>
    <property type="project" value="UniProtKB-KW"/>
</dbReference>
<evidence type="ECO:0000313" key="8">
    <source>
        <dbReference type="EMBL" id="ARU05661.1"/>
    </source>
</evidence>
<dbReference type="PROSITE" id="PS51462">
    <property type="entry name" value="NUDIX"/>
    <property type="match status" value="1"/>
</dbReference>
<dbReference type="OrthoDB" id="9802805at2"/>
<dbReference type="PANTHER" id="PTHR12992">
    <property type="entry name" value="NUDIX HYDROLASE"/>
    <property type="match status" value="1"/>
</dbReference>
<dbReference type="SUPFAM" id="SSF55811">
    <property type="entry name" value="Nudix"/>
    <property type="match status" value="1"/>
</dbReference>
<dbReference type="KEGG" id="cser:CCO03_14065"/>
<evidence type="ECO:0000256" key="2">
    <source>
        <dbReference type="ARBA" id="ARBA00001946"/>
    </source>
</evidence>
<evidence type="ECO:0000256" key="1">
    <source>
        <dbReference type="ARBA" id="ARBA00001936"/>
    </source>
</evidence>
<dbReference type="InterPro" id="IPR000086">
    <property type="entry name" value="NUDIX_hydrolase_dom"/>
</dbReference>
<comment type="cofactor">
    <cofactor evidence="2">
        <name>Mg(2+)</name>
        <dbReference type="ChEBI" id="CHEBI:18420"/>
    </cofactor>
</comment>
<dbReference type="EMBL" id="CP021455">
    <property type="protein sequence ID" value="ARU05661.1"/>
    <property type="molecule type" value="Genomic_DNA"/>
</dbReference>
<feature type="domain" description="Nudix hydrolase" evidence="7">
    <location>
        <begin position="70"/>
        <end position="202"/>
    </location>
</feature>
<keyword evidence="4" id="KW-0378">Hydrolase</keyword>
<keyword evidence="3" id="KW-0479">Metal-binding</keyword>
<reference evidence="8 9" key="1">
    <citation type="submission" date="2017-05" db="EMBL/GenBank/DDBJ databases">
        <authorList>
            <person name="Song R."/>
            <person name="Chenine A.L."/>
            <person name="Ruprecht R.M."/>
        </authorList>
    </citation>
    <scope>NUCLEOTIDE SEQUENCE [LARGE SCALE GENOMIC DNA]</scope>
    <source>
        <strain evidence="8 9">DSM 26136</strain>
    </source>
</reference>
<organism evidence="8 9">
    <name type="scientific">Comamonas serinivorans</name>
    <dbReference type="NCBI Taxonomy" id="1082851"/>
    <lineage>
        <taxon>Bacteria</taxon>
        <taxon>Pseudomonadati</taxon>
        <taxon>Pseudomonadota</taxon>
        <taxon>Betaproteobacteria</taxon>
        <taxon>Burkholderiales</taxon>
        <taxon>Comamonadaceae</taxon>
        <taxon>Comamonas</taxon>
    </lineage>
</organism>
<dbReference type="Gene3D" id="3.90.79.10">
    <property type="entry name" value="Nucleoside Triphosphate Pyrophosphohydrolase"/>
    <property type="match status" value="1"/>
</dbReference>
<keyword evidence="9" id="KW-1185">Reference proteome</keyword>
<dbReference type="InterPro" id="IPR015797">
    <property type="entry name" value="NUDIX_hydrolase-like_dom_sf"/>
</dbReference>
<sequence length="237" mass="26045">MSQVNVNLPAPLSRIPQFDARKVPVVAVDDGLPAIPAAALTPEALRRRFTRDLSWTPEIRRETQFTQAEAAPAAVLVPIVMRPQPMVLLTQRSTKLSKHSGQVAFPGGRVDPGDASIEDAALREALEEVGLDPARVEVIGALPSYTTGTAFVVTPVVGLVKPPLDLRINPQEVDVAFEVPLAFLMNPANHRHHEYVADGVRRSWLSMPYMDDGHERFVWGATAGMLRNLYRFLSAEQ</sequence>
<dbReference type="AlphaFoldDB" id="A0A1Y0EQI1"/>
<dbReference type="RefSeq" id="WP_087282045.1">
    <property type="nucleotide sequence ID" value="NZ_CP021455.1"/>
</dbReference>
<keyword evidence="5" id="KW-0460">Magnesium</keyword>
<dbReference type="NCBIfam" id="NF007980">
    <property type="entry name" value="PRK10707.1"/>
    <property type="match status" value="1"/>
</dbReference>
<dbReference type="Pfam" id="PF00293">
    <property type="entry name" value="NUDIX"/>
    <property type="match status" value="1"/>
</dbReference>
<dbReference type="GO" id="GO:0010945">
    <property type="term" value="F:coenzyme A diphosphatase activity"/>
    <property type="evidence" value="ECO:0007669"/>
    <property type="project" value="InterPro"/>
</dbReference>
<evidence type="ECO:0000256" key="4">
    <source>
        <dbReference type="ARBA" id="ARBA00022801"/>
    </source>
</evidence>
<keyword evidence="6" id="KW-0464">Manganese</keyword>
<name>A0A1Y0EQI1_9BURK</name>
<protein>
    <submittedName>
        <fullName evidence="8">CoA pyrophosphatase</fullName>
    </submittedName>
</protein>
<dbReference type="InterPro" id="IPR045121">
    <property type="entry name" value="CoAse"/>
</dbReference>
<accession>A0A1Y0EQI1</accession>
<evidence type="ECO:0000313" key="9">
    <source>
        <dbReference type="Proteomes" id="UP000196138"/>
    </source>
</evidence>
<dbReference type="CDD" id="cd03426">
    <property type="entry name" value="NUDIX_CoAse_Nudt7"/>
    <property type="match status" value="1"/>
</dbReference>
<dbReference type="PANTHER" id="PTHR12992:SF11">
    <property type="entry name" value="MITOCHONDRIAL COENZYME A DIPHOSPHATASE NUDT8"/>
    <property type="match status" value="1"/>
</dbReference>
<evidence type="ECO:0000256" key="5">
    <source>
        <dbReference type="ARBA" id="ARBA00022842"/>
    </source>
</evidence>
<dbReference type="Proteomes" id="UP000196138">
    <property type="component" value="Chromosome"/>
</dbReference>
<comment type="cofactor">
    <cofactor evidence="1">
        <name>Mn(2+)</name>
        <dbReference type="ChEBI" id="CHEBI:29035"/>
    </cofactor>
</comment>
<proteinExistence type="predicted"/>
<evidence type="ECO:0000256" key="6">
    <source>
        <dbReference type="ARBA" id="ARBA00023211"/>
    </source>
</evidence>
<evidence type="ECO:0000259" key="7">
    <source>
        <dbReference type="PROSITE" id="PS51462"/>
    </source>
</evidence>
<evidence type="ECO:0000256" key="3">
    <source>
        <dbReference type="ARBA" id="ARBA00022723"/>
    </source>
</evidence>